<dbReference type="Proteomes" id="UP000038045">
    <property type="component" value="Unplaced"/>
</dbReference>
<evidence type="ECO:0000313" key="2">
    <source>
        <dbReference type="WBParaSite" id="PTRK_0001488900.1"/>
    </source>
</evidence>
<keyword evidence="1" id="KW-1185">Reference proteome</keyword>
<protein>
    <submittedName>
        <fullName evidence="2">PA2c domain-containing protein</fullName>
    </submittedName>
</protein>
<dbReference type="SMART" id="SM00390">
    <property type="entry name" value="GoLoco"/>
    <property type="match status" value="1"/>
</dbReference>
<name>A0A0N5A0E0_PARTI</name>
<dbReference type="InterPro" id="IPR011990">
    <property type="entry name" value="TPR-like_helical_dom_sf"/>
</dbReference>
<evidence type="ECO:0000313" key="1">
    <source>
        <dbReference type="Proteomes" id="UP000038045"/>
    </source>
</evidence>
<dbReference type="InterPro" id="IPR003109">
    <property type="entry name" value="GoLoco_motif"/>
</dbReference>
<dbReference type="AlphaFoldDB" id="A0A0N5A0E0"/>
<organism evidence="1 2">
    <name type="scientific">Parastrongyloides trichosuri</name>
    <name type="common">Possum-specific nematode worm</name>
    <dbReference type="NCBI Taxonomy" id="131310"/>
    <lineage>
        <taxon>Eukaryota</taxon>
        <taxon>Metazoa</taxon>
        <taxon>Ecdysozoa</taxon>
        <taxon>Nematoda</taxon>
        <taxon>Chromadorea</taxon>
        <taxon>Rhabditida</taxon>
        <taxon>Tylenchina</taxon>
        <taxon>Panagrolaimomorpha</taxon>
        <taxon>Strongyloidoidea</taxon>
        <taxon>Strongyloididae</taxon>
        <taxon>Parastrongyloides</taxon>
    </lineage>
</organism>
<dbReference type="Gene3D" id="1.25.40.10">
    <property type="entry name" value="Tetratricopeptide repeat domain"/>
    <property type="match status" value="1"/>
</dbReference>
<dbReference type="WBParaSite" id="PTRK_0001488900.1">
    <property type="protein sequence ID" value="PTRK_0001488900.1"/>
    <property type="gene ID" value="PTRK_0001488900"/>
</dbReference>
<accession>A0A0N5A0E0</accession>
<dbReference type="GO" id="GO:0030695">
    <property type="term" value="F:GTPase regulator activity"/>
    <property type="evidence" value="ECO:0007669"/>
    <property type="project" value="InterPro"/>
</dbReference>
<sequence>MDWIWSWKDYVFYGICSCSPSVAPDGIPENNKAKRNSTNCDFYSVCNTDADYKNCVTKSELFNTAMPNKNKNQRTYDFLSMLSKMQGQRLNDQRCELPVYPVSYYIYFNVQKYTYT</sequence>
<reference evidence="2" key="1">
    <citation type="submission" date="2017-02" db="UniProtKB">
        <authorList>
            <consortium name="WormBaseParasite"/>
        </authorList>
    </citation>
    <scope>IDENTIFICATION</scope>
</reference>
<dbReference type="Pfam" id="PF02188">
    <property type="entry name" value="GoLoco"/>
    <property type="match status" value="1"/>
</dbReference>
<dbReference type="PROSITE" id="PS50877">
    <property type="entry name" value="GOLOCO"/>
    <property type="match status" value="1"/>
</dbReference>
<proteinExistence type="predicted"/>